<dbReference type="EMBL" id="BKCJ010000275">
    <property type="protein sequence ID" value="GEU31674.1"/>
    <property type="molecule type" value="Genomic_DNA"/>
</dbReference>
<sequence length="113" mass="12880">MPLGRHFKLSLKDCPVRDCNVERKSKVSYANAVRSLTEVDYEIFFGTSNVGLVYWTDRGNHMDVTCFVDSHYNKDPDKGNWLRILSTKMCCKIEGNATTRGGFVNYNDEAYGP</sequence>
<reference evidence="1" key="1">
    <citation type="journal article" date="2019" name="Sci. Rep.">
        <title>Draft genome of Tanacetum cinerariifolium, the natural source of mosquito coil.</title>
        <authorList>
            <person name="Yamashiro T."/>
            <person name="Shiraishi A."/>
            <person name="Satake H."/>
            <person name="Nakayama K."/>
        </authorList>
    </citation>
    <scope>NUCLEOTIDE SEQUENCE</scope>
</reference>
<proteinExistence type="predicted"/>
<organism evidence="1">
    <name type="scientific">Tanacetum cinerariifolium</name>
    <name type="common">Dalmatian daisy</name>
    <name type="synonym">Chrysanthemum cinerariifolium</name>
    <dbReference type="NCBI Taxonomy" id="118510"/>
    <lineage>
        <taxon>Eukaryota</taxon>
        <taxon>Viridiplantae</taxon>
        <taxon>Streptophyta</taxon>
        <taxon>Embryophyta</taxon>
        <taxon>Tracheophyta</taxon>
        <taxon>Spermatophyta</taxon>
        <taxon>Magnoliopsida</taxon>
        <taxon>eudicotyledons</taxon>
        <taxon>Gunneridae</taxon>
        <taxon>Pentapetalae</taxon>
        <taxon>asterids</taxon>
        <taxon>campanulids</taxon>
        <taxon>Asterales</taxon>
        <taxon>Asteraceae</taxon>
        <taxon>Asteroideae</taxon>
        <taxon>Anthemideae</taxon>
        <taxon>Anthemidinae</taxon>
        <taxon>Tanacetum</taxon>
    </lineage>
</organism>
<protein>
    <submittedName>
        <fullName evidence="1">Uncharacterized protein</fullName>
    </submittedName>
</protein>
<gene>
    <name evidence="1" type="ORF">Tci_003652</name>
</gene>
<comment type="caution">
    <text evidence="1">The sequence shown here is derived from an EMBL/GenBank/DDBJ whole genome shotgun (WGS) entry which is preliminary data.</text>
</comment>
<evidence type="ECO:0000313" key="1">
    <source>
        <dbReference type="EMBL" id="GEU31674.1"/>
    </source>
</evidence>
<accession>A0A6L2J7L8</accession>
<dbReference type="AlphaFoldDB" id="A0A6L2J7L8"/>
<name>A0A6L2J7L8_TANCI</name>